<evidence type="ECO:0000313" key="3">
    <source>
        <dbReference type="EMBL" id="QXN89722.1"/>
    </source>
</evidence>
<keyword evidence="2" id="KW-1133">Transmembrane helix</keyword>
<feature type="region of interest" description="Disordered" evidence="1">
    <location>
        <begin position="183"/>
        <end position="447"/>
    </location>
</feature>
<feature type="compositionally biased region" description="Basic and acidic residues" evidence="1">
    <location>
        <begin position="209"/>
        <end position="224"/>
    </location>
</feature>
<dbReference type="EMBL" id="CP078145">
    <property type="protein sequence ID" value="QXN89722.1"/>
    <property type="molecule type" value="Genomic_DNA"/>
</dbReference>
<reference evidence="3 4" key="1">
    <citation type="submission" date="2021-07" db="EMBL/GenBank/DDBJ databases">
        <title>Whole Genome Sequence of Nocardia Iowensis.</title>
        <authorList>
            <person name="Lamm A."/>
            <person name="Collins-Fairclough A.M."/>
            <person name="Bunk B."/>
            <person name="Sproer C."/>
        </authorList>
    </citation>
    <scope>NUCLEOTIDE SEQUENCE [LARGE SCALE GENOMIC DNA]</scope>
    <source>
        <strain evidence="3 4">NRRL 5646</strain>
    </source>
</reference>
<feature type="compositionally biased region" description="Basic and acidic residues" evidence="1">
    <location>
        <begin position="390"/>
        <end position="402"/>
    </location>
</feature>
<gene>
    <name evidence="3" type="ORF">KV110_30255</name>
</gene>
<feature type="compositionally biased region" description="Basic and acidic residues" evidence="1">
    <location>
        <begin position="304"/>
        <end position="314"/>
    </location>
</feature>
<feature type="compositionally biased region" description="Basic and acidic residues" evidence="1">
    <location>
        <begin position="248"/>
        <end position="272"/>
    </location>
</feature>
<proteinExistence type="predicted"/>
<accession>A0ABX8RJB7</accession>
<evidence type="ECO:0000313" key="4">
    <source>
        <dbReference type="Proteomes" id="UP000694257"/>
    </source>
</evidence>
<evidence type="ECO:0000256" key="2">
    <source>
        <dbReference type="SAM" id="Phobius"/>
    </source>
</evidence>
<protein>
    <submittedName>
        <fullName evidence="3">Uncharacterized protein</fullName>
    </submittedName>
</protein>
<feature type="compositionally biased region" description="Basic and acidic residues" evidence="1">
    <location>
        <begin position="348"/>
        <end position="379"/>
    </location>
</feature>
<feature type="transmembrane region" description="Helical" evidence="2">
    <location>
        <begin position="12"/>
        <end position="30"/>
    </location>
</feature>
<keyword evidence="2" id="KW-0812">Transmembrane</keyword>
<name>A0ABX8RJB7_NOCIO</name>
<keyword evidence="2" id="KW-0472">Membrane</keyword>
<feature type="compositionally biased region" description="Basic and acidic residues" evidence="1">
    <location>
        <begin position="183"/>
        <end position="197"/>
    </location>
</feature>
<organism evidence="3 4">
    <name type="scientific">Nocardia iowensis</name>
    <dbReference type="NCBI Taxonomy" id="204891"/>
    <lineage>
        <taxon>Bacteria</taxon>
        <taxon>Bacillati</taxon>
        <taxon>Actinomycetota</taxon>
        <taxon>Actinomycetes</taxon>
        <taxon>Mycobacteriales</taxon>
        <taxon>Nocardiaceae</taxon>
        <taxon>Nocardia</taxon>
    </lineage>
</organism>
<dbReference type="Proteomes" id="UP000694257">
    <property type="component" value="Chromosome"/>
</dbReference>
<sequence>MPAPAGTNTAFRLARIAAMVLGSLLFLYACENSKSALLADKWVEVAIAGALLAAGLGAAWFEIKLTDYDDYDEEEDVADRAGHPARAGIREFLVESEGWSMRAKIARSGDLVFHGQDRGGTYPAYEWMWIFDPDTFPAIRTALGDADGDLLDLLEEVVPQLDRHGRHDPGAWLRAHDIPATYREKGVSATQETRELPLLRPGLPRRPPRRDEPTPKRAHRDELPPSRSRRAGRNPTPPLDEDSAAVPARREHSIPARSRREPVAPARFRQEDAEPAWPARVNRAAAHSKWDDDPTPPQPLYEESEPRWIARDEELGSPPARPEPRPSRYTRPAWDQPRQDDFAPAPSYRRETEQPQHDSRRSGPPRSRPDEFMPYRREQPWPVQDQTPPVRREQPAWQRDEYPAPWPEQPVAYEDPPPARRHRSAPPPNSAGTGRHAASHSAPPPWP</sequence>
<keyword evidence="4" id="KW-1185">Reference proteome</keyword>
<feature type="transmembrane region" description="Helical" evidence="2">
    <location>
        <begin position="42"/>
        <end position="61"/>
    </location>
</feature>
<dbReference type="RefSeq" id="WP_218470590.1">
    <property type="nucleotide sequence ID" value="NZ_BAABJN010000006.1"/>
</dbReference>
<evidence type="ECO:0000256" key="1">
    <source>
        <dbReference type="SAM" id="MobiDB-lite"/>
    </source>
</evidence>